<dbReference type="GO" id="GO:0008270">
    <property type="term" value="F:zinc ion binding"/>
    <property type="evidence" value="ECO:0007669"/>
    <property type="project" value="InterPro"/>
</dbReference>
<dbReference type="PANTHER" id="PTHR47782">
    <property type="entry name" value="ZN(II)2CYS6 TRANSCRIPTION FACTOR (EUROFUNG)-RELATED"/>
    <property type="match status" value="1"/>
</dbReference>
<dbReference type="InterPro" id="IPR007219">
    <property type="entry name" value="XnlR_reg_dom"/>
</dbReference>
<keyword evidence="3" id="KW-0862">Zinc</keyword>
<evidence type="ECO:0000256" key="7">
    <source>
        <dbReference type="ARBA" id="ARBA00023242"/>
    </source>
</evidence>
<comment type="caution">
    <text evidence="10">The sequence shown here is derived from an EMBL/GenBank/DDBJ whole genome shotgun (WGS) entry which is preliminary data.</text>
</comment>
<name>A0A9W8RIC2_9HYPO</name>
<dbReference type="GO" id="GO:0005634">
    <property type="term" value="C:nucleus"/>
    <property type="evidence" value="ECO:0007669"/>
    <property type="project" value="UniProtKB-SubCell"/>
</dbReference>
<proteinExistence type="predicted"/>
<dbReference type="EMBL" id="JAOQAZ010000053">
    <property type="protein sequence ID" value="KAJ4244007.1"/>
    <property type="molecule type" value="Genomic_DNA"/>
</dbReference>
<dbReference type="GO" id="GO:0000981">
    <property type="term" value="F:DNA-binding transcription factor activity, RNA polymerase II-specific"/>
    <property type="evidence" value="ECO:0007669"/>
    <property type="project" value="TreeGrafter"/>
</dbReference>
<organism evidence="10 11">
    <name type="scientific">Fusarium torreyae</name>
    <dbReference type="NCBI Taxonomy" id="1237075"/>
    <lineage>
        <taxon>Eukaryota</taxon>
        <taxon>Fungi</taxon>
        <taxon>Dikarya</taxon>
        <taxon>Ascomycota</taxon>
        <taxon>Pezizomycotina</taxon>
        <taxon>Sordariomycetes</taxon>
        <taxon>Hypocreomycetidae</taxon>
        <taxon>Hypocreales</taxon>
        <taxon>Nectriaceae</taxon>
        <taxon>Fusarium</taxon>
    </lineage>
</organism>
<dbReference type="OrthoDB" id="25921at2759"/>
<dbReference type="Pfam" id="PF04082">
    <property type="entry name" value="Fungal_trans"/>
    <property type="match status" value="1"/>
</dbReference>
<dbReference type="SMART" id="SM00906">
    <property type="entry name" value="Fungal_trans"/>
    <property type="match status" value="1"/>
</dbReference>
<evidence type="ECO:0000256" key="5">
    <source>
        <dbReference type="ARBA" id="ARBA00023125"/>
    </source>
</evidence>
<evidence type="ECO:0000259" key="9">
    <source>
        <dbReference type="SMART" id="SM00906"/>
    </source>
</evidence>
<evidence type="ECO:0000313" key="11">
    <source>
        <dbReference type="Proteomes" id="UP001152049"/>
    </source>
</evidence>
<reference evidence="10" key="1">
    <citation type="submission" date="2022-09" db="EMBL/GenBank/DDBJ databases">
        <title>Fusarium specimens isolated from Avocado Roots.</title>
        <authorList>
            <person name="Stajich J."/>
            <person name="Roper C."/>
            <person name="Heimlech-Rivalta G."/>
        </authorList>
    </citation>
    <scope>NUCLEOTIDE SEQUENCE</scope>
    <source>
        <strain evidence="10">CF00136</strain>
    </source>
</reference>
<dbReference type="CDD" id="cd12148">
    <property type="entry name" value="fungal_TF_MHR"/>
    <property type="match status" value="1"/>
</dbReference>
<feature type="compositionally biased region" description="Basic and acidic residues" evidence="8">
    <location>
        <begin position="1"/>
        <end position="14"/>
    </location>
</feature>
<gene>
    <name evidence="10" type="ORF">NW762_014620</name>
</gene>
<dbReference type="Proteomes" id="UP001152049">
    <property type="component" value="Unassembled WGS sequence"/>
</dbReference>
<feature type="compositionally biased region" description="Polar residues" evidence="8">
    <location>
        <begin position="71"/>
        <end position="80"/>
    </location>
</feature>
<accession>A0A9W8RIC2</accession>
<comment type="subcellular location">
    <subcellularLocation>
        <location evidence="1">Nucleus</location>
    </subcellularLocation>
</comment>
<evidence type="ECO:0000256" key="1">
    <source>
        <dbReference type="ARBA" id="ARBA00004123"/>
    </source>
</evidence>
<keyword evidence="6" id="KW-0804">Transcription</keyword>
<feature type="compositionally biased region" description="Polar residues" evidence="8">
    <location>
        <begin position="48"/>
        <end position="58"/>
    </location>
</feature>
<keyword evidence="4" id="KW-0805">Transcription regulation</keyword>
<evidence type="ECO:0000256" key="4">
    <source>
        <dbReference type="ARBA" id="ARBA00023015"/>
    </source>
</evidence>
<protein>
    <recommendedName>
        <fullName evidence="9">Xylanolytic transcriptional activator regulatory domain-containing protein</fullName>
    </recommendedName>
</protein>
<dbReference type="InterPro" id="IPR052202">
    <property type="entry name" value="Yeast_MetPath_Reg"/>
</dbReference>
<keyword evidence="7" id="KW-0539">Nucleus</keyword>
<dbReference type="AlphaFoldDB" id="A0A9W8RIC2"/>
<evidence type="ECO:0000313" key="10">
    <source>
        <dbReference type="EMBL" id="KAJ4244007.1"/>
    </source>
</evidence>
<evidence type="ECO:0000256" key="8">
    <source>
        <dbReference type="SAM" id="MobiDB-lite"/>
    </source>
</evidence>
<evidence type="ECO:0000256" key="3">
    <source>
        <dbReference type="ARBA" id="ARBA00022833"/>
    </source>
</evidence>
<keyword evidence="2" id="KW-0479">Metal-binding</keyword>
<keyword evidence="5" id="KW-0238">DNA-binding</keyword>
<evidence type="ECO:0000256" key="6">
    <source>
        <dbReference type="ARBA" id="ARBA00023163"/>
    </source>
</evidence>
<dbReference type="GO" id="GO:0043565">
    <property type="term" value="F:sequence-specific DNA binding"/>
    <property type="evidence" value="ECO:0007669"/>
    <property type="project" value="TreeGrafter"/>
</dbReference>
<keyword evidence="11" id="KW-1185">Reference proteome</keyword>
<sequence>MEKSIDELKQENAKLHRQLQRMAGSMPAAESGSDSPVEGSNPAGLNTPPASFQSQGVQDNAAVKTSHAPATPSSRLSQGTDDNAYAAEVGYLTLNATGEARYLGSSSGIGLANMISSAISAQSGMSFSVGSPESTGNAVQPFHITPLDPFFPSLTVAAPFLDAYFKHTHVTFPLIHRASFMVTVDRIYQELGYYETNPFAAFVFDMVLAIGSSNFNVFEDAGTNSSTYYAMAQNKISRVMSMDGLSVLKAILLICQHAIFSNLRDTSASIWHLIGVGSRLCFELGLHIEPKQLNRPPTAASDQSHSTDLDQEMRRRCFWCLYNLDRIVSSTLGRPLAIRDAEVDVSLPRPLDSDESIGAIPSSVHFSPFVHLIGIRRITGQILSQFYNSRHGMDVPLEEKMRVRQRFYEEIVAWKEDTKQLSLHQNPSDNGFVSSFWSEEWYTAVYSNALLLLYRPSPYLPYPTMTPDLGDNSSELIRLLRAAGASIESYGSLHRKRRLNYSWITLHGVFLAGLAYVYSVGRILRDPAHRHTAPDTFSVIDITRGCSNVLVAICERWNVSRRSCALFDNLSNAVIRDSLNAGHAATQSHPSHTVDAVGVEKASAAEPGNIHESPPVPYYSVIEERMRNSLPQLDEILAMDEFSQSASFDEAPSHIEGMLGSEVISDFASNWTSNIPPVAQGSDGPDLLENSIVVDTGTESIWAQGS</sequence>
<feature type="domain" description="Xylanolytic transcriptional activator regulatory" evidence="9">
    <location>
        <begin position="270"/>
        <end position="354"/>
    </location>
</feature>
<dbReference type="PANTHER" id="PTHR47782:SF12">
    <property type="entry name" value="ZN(II)2CYS6 TRANSCRIPTION FACTOR (EUROFUNG)"/>
    <property type="match status" value="1"/>
</dbReference>
<dbReference type="GO" id="GO:0045944">
    <property type="term" value="P:positive regulation of transcription by RNA polymerase II"/>
    <property type="evidence" value="ECO:0007669"/>
    <property type="project" value="TreeGrafter"/>
</dbReference>
<dbReference type="GO" id="GO:0006351">
    <property type="term" value="P:DNA-templated transcription"/>
    <property type="evidence" value="ECO:0007669"/>
    <property type="project" value="InterPro"/>
</dbReference>
<feature type="region of interest" description="Disordered" evidence="8">
    <location>
        <begin position="1"/>
        <end position="80"/>
    </location>
</feature>
<evidence type="ECO:0000256" key="2">
    <source>
        <dbReference type="ARBA" id="ARBA00022723"/>
    </source>
</evidence>